<keyword evidence="5" id="KW-0808">Transferase</keyword>
<dbReference type="PANTHER" id="PTHR43309:SF3">
    <property type="entry name" value="5-OXOPROLINASE SUBUNIT C"/>
    <property type="match status" value="1"/>
</dbReference>
<reference evidence="5 6" key="1">
    <citation type="submission" date="2020-01" db="EMBL/GenBank/DDBJ databases">
        <title>Investigation of new actinobacteria for the biodesulphurisation of diesel fuel.</title>
        <authorList>
            <person name="Athi Narayanan S.M."/>
        </authorList>
    </citation>
    <scope>NUCLEOTIDE SEQUENCE [LARGE SCALE GENOMIC DNA]</scope>
    <source>
        <strain evidence="5 6">213E</strain>
    </source>
</reference>
<keyword evidence="1" id="KW-0547">Nucleotide-binding</keyword>
<dbReference type="NCBIfam" id="TIGR00724">
    <property type="entry name" value="urea_amlyse_rel"/>
    <property type="match status" value="1"/>
</dbReference>
<evidence type="ECO:0000313" key="6">
    <source>
        <dbReference type="Proteomes" id="UP000466307"/>
    </source>
</evidence>
<dbReference type="EMBL" id="JAADZU010000005">
    <property type="protein sequence ID" value="NDK88439.1"/>
    <property type="molecule type" value="Genomic_DNA"/>
</dbReference>
<evidence type="ECO:0000259" key="4">
    <source>
        <dbReference type="SMART" id="SM00797"/>
    </source>
</evidence>
<dbReference type="InterPro" id="IPR052708">
    <property type="entry name" value="PxpC"/>
</dbReference>
<dbReference type="Gene3D" id="2.40.100.10">
    <property type="entry name" value="Cyclophilin-like"/>
    <property type="match status" value="1"/>
</dbReference>
<keyword evidence="6" id="KW-1185">Reference proteome</keyword>
<dbReference type="Proteomes" id="UP000466307">
    <property type="component" value="Unassembled WGS sequence"/>
</dbReference>
<feature type="domain" description="Carboxyltransferase" evidence="4">
    <location>
        <begin position="25"/>
        <end position="290"/>
    </location>
</feature>
<dbReference type="Pfam" id="PF02626">
    <property type="entry name" value="CT_A_B"/>
    <property type="match status" value="1"/>
</dbReference>
<evidence type="ECO:0000256" key="2">
    <source>
        <dbReference type="ARBA" id="ARBA00022801"/>
    </source>
</evidence>
<proteinExistence type="predicted"/>
<name>A0A7K3LJJ4_9ACTN</name>
<dbReference type="GO" id="GO:0005524">
    <property type="term" value="F:ATP binding"/>
    <property type="evidence" value="ECO:0007669"/>
    <property type="project" value="UniProtKB-KW"/>
</dbReference>
<dbReference type="PANTHER" id="PTHR43309">
    <property type="entry name" value="5-OXOPROLINASE SUBUNIT C"/>
    <property type="match status" value="1"/>
</dbReference>
<accession>A0A7K3LJJ4</accession>
<comment type="caution">
    <text evidence="5">The sequence shown here is derived from an EMBL/GenBank/DDBJ whole genome shotgun (WGS) entry which is preliminary data.</text>
</comment>
<dbReference type="InterPro" id="IPR003778">
    <property type="entry name" value="CT_A_B"/>
</dbReference>
<evidence type="ECO:0000256" key="1">
    <source>
        <dbReference type="ARBA" id="ARBA00022741"/>
    </source>
</evidence>
<dbReference type="SMART" id="SM00797">
    <property type="entry name" value="AHS2"/>
    <property type="match status" value="1"/>
</dbReference>
<protein>
    <submittedName>
        <fullName evidence="5">Biotin-dependent carboxyltransferase family protein</fullName>
    </submittedName>
</protein>
<gene>
    <name evidence="5" type="ORF">GYA93_02415</name>
</gene>
<dbReference type="SUPFAM" id="SSF50891">
    <property type="entry name" value="Cyclophilin-like"/>
    <property type="match status" value="1"/>
</dbReference>
<keyword evidence="3" id="KW-0067">ATP-binding</keyword>
<dbReference type="RefSeq" id="WP_059037800.1">
    <property type="nucleotide sequence ID" value="NZ_JAADZU010000005.1"/>
</dbReference>
<dbReference type="GO" id="GO:0016787">
    <property type="term" value="F:hydrolase activity"/>
    <property type="evidence" value="ECO:0007669"/>
    <property type="project" value="UniProtKB-KW"/>
</dbReference>
<dbReference type="AlphaFoldDB" id="A0A7K3LJJ4"/>
<evidence type="ECO:0000256" key="3">
    <source>
        <dbReference type="ARBA" id="ARBA00022840"/>
    </source>
</evidence>
<keyword evidence="2" id="KW-0378">Hydrolase</keyword>
<organism evidence="5 6">
    <name type="scientific">Gordonia desulfuricans</name>
    <dbReference type="NCBI Taxonomy" id="89051"/>
    <lineage>
        <taxon>Bacteria</taxon>
        <taxon>Bacillati</taxon>
        <taxon>Actinomycetota</taxon>
        <taxon>Actinomycetes</taxon>
        <taxon>Mycobacteriales</taxon>
        <taxon>Gordoniaceae</taxon>
        <taxon>Gordonia</taxon>
    </lineage>
</organism>
<evidence type="ECO:0000313" key="5">
    <source>
        <dbReference type="EMBL" id="NDK88439.1"/>
    </source>
</evidence>
<sequence length="290" mass="29290">MTLIEIVAPGPLATIQDRGRPGYAHVGVPRSGAADRPSMDLANRLVGNDDSAAVIEATLGGLRIRTDTTVLVAVTGAPVPVRAGGLSVAVGTAVPLPAGAELALGTPAHGCRTYVSVRGGFDVATTLGSRSTDTLSGLGPAPLSPGDVVGVGDLHGPWPAATEAPLDSTHPDVTRLIARAGPRRGYLADPSGLFTGEWVATAHSNRVGVRVTRPAGSAAPVLRHRADMPELRSEGVAHGSVQIPPGGEPVIFLADHPVTGGYPVVAVLTASASGLAAQLAAGDRVRFVED</sequence>
<dbReference type="InterPro" id="IPR029000">
    <property type="entry name" value="Cyclophilin-like_dom_sf"/>
</dbReference>
<dbReference type="GO" id="GO:0016740">
    <property type="term" value="F:transferase activity"/>
    <property type="evidence" value="ECO:0007669"/>
    <property type="project" value="UniProtKB-KW"/>
</dbReference>